<accession>A0A5C2SKI6</accession>
<evidence type="ECO:0000256" key="1">
    <source>
        <dbReference type="SAM" id="MobiDB-lite"/>
    </source>
</evidence>
<protein>
    <submittedName>
        <fullName evidence="2">Uncharacterized protein</fullName>
    </submittedName>
</protein>
<reference evidence="2" key="1">
    <citation type="journal article" date="2018" name="Genome Biol. Evol.">
        <title>Genomics and development of Lentinus tigrinus, a white-rot wood-decaying mushroom with dimorphic fruiting bodies.</title>
        <authorList>
            <person name="Wu B."/>
            <person name="Xu Z."/>
            <person name="Knudson A."/>
            <person name="Carlson A."/>
            <person name="Chen N."/>
            <person name="Kovaka S."/>
            <person name="LaButti K."/>
            <person name="Lipzen A."/>
            <person name="Pennachio C."/>
            <person name="Riley R."/>
            <person name="Schakwitz W."/>
            <person name="Umezawa K."/>
            <person name="Ohm R.A."/>
            <person name="Grigoriev I.V."/>
            <person name="Nagy L.G."/>
            <person name="Gibbons J."/>
            <person name="Hibbett D."/>
        </authorList>
    </citation>
    <scope>NUCLEOTIDE SEQUENCE [LARGE SCALE GENOMIC DNA]</scope>
    <source>
        <strain evidence="2">ALCF2SS1-6</strain>
    </source>
</reference>
<organism evidence="2 3">
    <name type="scientific">Lentinus tigrinus ALCF2SS1-6</name>
    <dbReference type="NCBI Taxonomy" id="1328759"/>
    <lineage>
        <taxon>Eukaryota</taxon>
        <taxon>Fungi</taxon>
        <taxon>Dikarya</taxon>
        <taxon>Basidiomycota</taxon>
        <taxon>Agaricomycotina</taxon>
        <taxon>Agaricomycetes</taxon>
        <taxon>Polyporales</taxon>
        <taxon>Polyporaceae</taxon>
        <taxon>Lentinus</taxon>
    </lineage>
</organism>
<dbReference type="EMBL" id="ML122255">
    <property type="protein sequence ID" value="RPD63647.1"/>
    <property type="molecule type" value="Genomic_DNA"/>
</dbReference>
<feature type="compositionally biased region" description="Basic and acidic residues" evidence="1">
    <location>
        <begin position="50"/>
        <end position="66"/>
    </location>
</feature>
<sequence>MCRQWTASRGGRWHSTVTKTPQSRCPVSATVWCCKENQSEEVRTKARRGLDGGHDVFRGPHNDGRVSTRCRPTAPRPKATCPDPFWVSTCMCRILTSLAPPRSGDRRQFHSHGQLWSFPTSSLLLAAAVSSSTPSALHPYSHTLDFTVVPEDGATLLDLHRTLHHTLPRPSTIAASSHNMNHPQIKLGAHPDLRTRNGWGWTWSIR</sequence>
<evidence type="ECO:0000313" key="3">
    <source>
        <dbReference type="Proteomes" id="UP000313359"/>
    </source>
</evidence>
<keyword evidence="3" id="KW-1185">Reference proteome</keyword>
<evidence type="ECO:0000313" key="2">
    <source>
        <dbReference type="EMBL" id="RPD63647.1"/>
    </source>
</evidence>
<name>A0A5C2SKI6_9APHY</name>
<gene>
    <name evidence="2" type="ORF">L227DRAFT_357542</name>
</gene>
<feature type="region of interest" description="Disordered" evidence="1">
    <location>
        <begin position="1"/>
        <end position="20"/>
    </location>
</feature>
<dbReference type="AlphaFoldDB" id="A0A5C2SKI6"/>
<proteinExistence type="predicted"/>
<feature type="region of interest" description="Disordered" evidence="1">
    <location>
        <begin position="50"/>
        <end position="74"/>
    </location>
</feature>
<dbReference type="Proteomes" id="UP000313359">
    <property type="component" value="Unassembled WGS sequence"/>
</dbReference>